<dbReference type="GO" id="GO:0005886">
    <property type="term" value="C:plasma membrane"/>
    <property type="evidence" value="ECO:0007669"/>
    <property type="project" value="UniProtKB-SubCell"/>
</dbReference>
<comment type="similarity">
    <text evidence="8">Belongs to the NhaC Na(+)/H(+) (TC 2.A.35) antiporter family.</text>
</comment>
<evidence type="ECO:0000256" key="9">
    <source>
        <dbReference type="SAM" id="Phobius"/>
    </source>
</evidence>
<keyword evidence="5 9" id="KW-0812">Transmembrane</keyword>
<feature type="transmembrane region" description="Helical" evidence="9">
    <location>
        <begin position="340"/>
        <end position="362"/>
    </location>
</feature>
<feature type="transmembrane region" description="Helical" evidence="9">
    <location>
        <begin position="267"/>
        <end position="284"/>
    </location>
</feature>
<evidence type="ECO:0000256" key="8">
    <source>
        <dbReference type="ARBA" id="ARBA00038435"/>
    </source>
</evidence>
<sequence>MLQDLKRDRKLPPVWLAFVPLVLLVGLLVCVISAFGSDALSGGSQIALLVTSACCVIIGLLLKTMNWEDFERAVNENISGVAQAILILLLIGAVGGSWMVSGVVPTMIYYGMQIIDPQWFLVSSCAICAFISVMTGSSWTTIATIGIALLGIGKAQGFEEGWIAGAIISGAYFGDKISPMSETTVLAASTTRTPLFTHIRYMGYTTVPSFVITLGIFTVVGLMHHEAAAQNVGEFTEGLKHVFVISPWLMLVPLVTGVMIARKLPAVVILFTATVMACLAAVLVQTDLVDQIAGDDLGKWMNRFKGVMILVYGSTSLDTGVPALNELVATRGMSGMMSTVWLIFCAMIFGASMSAAGMIESIMRMFIRLAHNTFSLVGSTVGVGLFMNIVCADQYLSIILTGNMFRDTYARLGFESRLLSRSTEDAVTVTSVLIPWNSCGMTQSMVLGVSTLVYLPYCFFNYLSPLMTLLVAAVGYKIFRKKPEAVSEETVAS</sequence>
<feature type="transmembrane region" description="Helical" evidence="9">
    <location>
        <begin position="74"/>
        <end position="99"/>
    </location>
</feature>
<feature type="domain" description="Na+/H+ antiporter NhaC-like C-terminal" evidence="10">
    <location>
        <begin position="170"/>
        <end position="475"/>
    </location>
</feature>
<keyword evidence="2" id="KW-0813">Transport</keyword>
<keyword evidence="7 9" id="KW-0472">Membrane</keyword>
<dbReference type="GO" id="GO:0015297">
    <property type="term" value="F:antiporter activity"/>
    <property type="evidence" value="ECO:0007669"/>
    <property type="project" value="UniProtKB-KW"/>
</dbReference>
<feature type="transmembrane region" description="Helical" evidence="9">
    <location>
        <begin position="242"/>
        <end position="260"/>
    </location>
</feature>
<feature type="transmembrane region" description="Helical" evidence="9">
    <location>
        <begin position="12"/>
        <end position="36"/>
    </location>
</feature>
<dbReference type="EMBL" id="JAHLFU010000263">
    <property type="protein sequence ID" value="MBU3854646.1"/>
    <property type="molecule type" value="Genomic_DNA"/>
</dbReference>
<proteinExistence type="inferred from homology"/>
<evidence type="ECO:0000259" key="10">
    <source>
        <dbReference type="Pfam" id="PF03553"/>
    </source>
</evidence>
<dbReference type="InterPro" id="IPR018461">
    <property type="entry name" value="Na/H_Antiport_NhaC-like_C"/>
</dbReference>
<name>A0A9E2P3K3_9BACT</name>
<dbReference type="Proteomes" id="UP000823865">
    <property type="component" value="Unassembled WGS sequence"/>
</dbReference>
<evidence type="ECO:0000313" key="12">
    <source>
        <dbReference type="Proteomes" id="UP000823865"/>
    </source>
</evidence>
<reference evidence="11" key="1">
    <citation type="journal article" date="2021" name="PeerJ">
        <title>Extensive microbial diversity within the chicken gut microbiome revealed by metagenomics and culture.</title>
        <authorList>
            <person name="Gilroy R."/>
            <person name="Ravi A."/>
            <person name="Getino M."/>
            <person name="Pursley I."/>
            <person name="Horton D.L."/>
            <person name="Alikhan N.F."/>
            <person name="Baker D."/>
            <person name="Gharbi K."/>
            <person name="Hall N."/>
            <person name="Watson M."/>
            <person name="Adriaenssens E.M."/>
            <person name="Foster-Nyarko E."/>
            <person name="Jarju S."/>
            <person name="Secka A."/>
            <person name="Antonio M."/>
            <person name="Oren A."/>
            <person name="Chaudhuri R.R."/>
            <person name="La Ragione R."/>
            <person name="Hildebrand F."/>
            <person name="Pallen M.J."/>
        </authorList>
    </citation>
    <scope>NUCLEOTIDE SEQUENCE</scope>
    <source>
        <strain evidence="11">G3-2149</strain>
    </source>
</reference>
<evidence type="ECO:0000256" key="5">
    <source>
        <dbReference type="ARBA" id="ARBA00022692"/>
    </source>
</evidence>
<comment type="caution">
    <text evidence="11">The sequence shown here is derived from an EMBL/GenBank/DDBJ whole genome shotgun (WGS) entry which is preliminary data.</text>
</comment>
<feature type="transmembrane region" description="Helical" evidence="9">
    <location>
        <begin position="201"/>
        <end position="222"/>
    </location>
</feature>
<dbReference type="PANTHER" id="PTHR33451:SF3">
    <property type="entry name" value="MALATE-2H(+)_NA(+)-LACTATE ANTIPORTER"/>
    <property type="match status" value="1"/>
</dbReference>
<accession>A0A9E2P3K3</accession>
<keyword evidence="4" id="KW-1003">Cell membrane</keyword>
<dbReference type="InterPro" id="IPR052180">
    <property type="entry name" value="NhaC_Na-H+_Antiporter"/>
</dbReference>
<keyword evidence="3" id="KW-0050">Antiport</keyword>
<evidence type="ECO:0000256" key="1">
    <source>
        <dbReference type="ARBA" id="ARBA00004651"/>
    </source>
</evidence>
<organism evidence="11 12">
    <name type="scientific">Candidatus Paraprevotella stercoravium</name>
    <dbReference type="NCBI Taxonomy" id="2838725"/>
    <lineage>
        <taxon>Bacteria</taxon>
        <taxon>Pseudomonadati</taxon>
        <taxon>Bacteroidota</taxon>
        <taxon>Bacteroidia</taxon>
        <taxon>Bacteroidales</taxon>
        <taxon>Prevotellaceae</taxon>
        <taxon>Paraprevotella</taxon>
    </lineage>
</organism>
<reference evidence="11" key="2">
    <citation type="submission" date="2021-04" db="EMBL/GenBank/DDBJ databases">
        <authorList>
            <person name="Gilroy R."/>
        </authorList>
    </citation>
    <scope>NUCLEOTIDE SEQUENCE</scope>
    <source>
        <strain evidence="11">G3-2149</strain>
    </source>
</reference>
<feature type="transmembrane region" description="Helical" evidence="9">
    <location>
        <begin position="119"/>
        <end position="152"/>
    </location>
</feature>
<evidence type="ECO:0000256" key="2">
    <source>
        <dbReference type="ARBA" id="ARBA00022448"/>
    </source>
</evidence>
<evidence type="ECO:0000313" key="11">
    <source>
        <dbReference type="EMBL" id="MBU3854646.1"/>
    </source>
</evidence>
<dbReference type="AlphaFoldDB" id="A0A9E2P3K3"/>
<evidence type="ECO:0000256" key="4">
    <source>
        <dbReference type="ARBA" id="ARBA00022475"/>
    </source>
</evidence>
<evidence type="ECO:0000256" key="6">
    <source>
        <dbReference type="ARBA" id="ARBA00022989"/>
    </source>
</evidence>
<dbReference type="Pfam" id="PF03553">
    <property type="entry name" value="Na_H_antiporter"/>
    <property type="match status" value="1"/>
</dbReference>
<feature type="transmembrane region" description="Helical" evidence="9">
    <location>
        <begin position="374"/>
        <end position="396"/>
    </location>
</feature>
<protein>
    <submittedName>
        <fullName evidence="11">Sodium:proton antiporter</fullName>
    </submittedName>
</protein>
<evidence type="ECO:0000256" key="3">
    <source>
        <dbReference type="ARBA" id="ARBA00022449"/>
    </source>
</evidence>
<keyword evidence="6 9" id="KW-1133">Transmembrane helix</keyword>
<dbReference type="PANTHER" id="PTHR33451">
    <property type="entry name" value="MALATE-2H(+)/NA(+)-LACTATE ANTIPORTER"/>
    <property type="match status" value="1"/>
</dbReference>
<feature type="transmembrane region" description="Helical" evidence="9">
    <location>
        <begin position="454"/>
        <end position="476"/>
    </location>
</feature>
<gene>
    <name evidence="11" type="ORF">H9789_12695</name>
</gene>
<evidence type="ECO:0000256" key="7">
    <source>
        <dbReference type="ARBA" id="ARBA00023136"/>
    </source>
</evidence>
<comment type="subcellular location">
    <subcellularLocation>
        <location evidence="1">Cell membrane</location>
        <topology evidence="1">Multi-pass membrane protein</topology>
    </subcellularLocation>
</comment>
<feature type="transmembrane region" description="Helical" evidence="9">
    <location>
        <begin position="42"/>
        <end position="62"/>
    </location>
</feature>